<evidence type="ECO:0000313" key="1">
    <source>
        <dbReference type="EMBL" id="MEO1782462.1"/>
    </source>
</evidence>
<keyword evidence="2" id="KW-1185">Reference proteome</keyword>
<sequence>MHNEIILGKKYEVKPAAYHRNIVGVAKAVANGGIVFQIDFCELCDRDTAKANDGQVTAQLADIKGPLGESCFFS</sequence>
<proteinExistence type="predicted"/>
<dbReference type="EMBL" id="MAEI02000001">
    <property type="protein sequence ID" value="MEO1782462.1"/>
    <property type="molecule type" value="Genomic_DNA"/>
</dbReference>
<organism evidence="1 2">
    <name type="scientific">Enterococcus diestrammenae</name>
    <dbReference type="NCBI Taxonomy" id="1155073"/>
    <lineage>
        <taxon>Bacteria</taxon>
        <taxon>Bacillati</taxon>
        <taxon>Bacillota</taxon>
        <taxon>Bacilli</taxon>
        <taxon>Lactobacillales</taxon>
        <taxon>Enterococcaceae</taxon>
        <taxon>Enterococcus</taxon>
    </lineage>
</organism>
<protein>
    <submittedName>
        <fullName evidence="1">Uncharacterized protein</fullName>
    </submittedName>
</protein>
<comment type="caution">
    <text evidence="1">The sequence shown here is derived from an EMBL/GenBank/DDBJ whole genome shotgun (WGS) entry which is preliminary data.</text>
</comment>
<reference evidence="2" key="1">
    <citation type="submission" date="2016-06" db="EMBL/GenBank/DDBJ databases">
        <title>Four novel species of enterococci isolated from chicken manure.</title>
        <authorList>
            <person name="Van Tyne D."/>
        </authorList>
    </citation>
    <scope>NUCLEOTIDE SEQUENCE [LARGE SCALE GENOMIC DNA]</scope>
    <source>
        <strain evidence="2">JM9A</strain>
    </source>
</reference>
<dbReference type="Proteomes" id="UP001429357">
    <property type="component" value="Unassembled WGS sequence"/>
</dbReference>
<accession>A0ABV0F5X3</accession>
<reference evidence="1 2" key="2">
    <citation type="submission" date="2024-02" db="EMBL/GenBank/DDBJ databases">
        <title>The Genome Sequence of Enterococcus diestrammenae JM9A.</title>
        <authorList>
            <person name="Earl A."/>
            <person name="Manson A."/>
            <person name="Gilmore M."/>
            <person name="Sanders J."/>
            <person name="Shea T."/>
            <person name="Howe W."/>
            <person name="Livny J."/>
            <person name="Cuomo C."/>
            <person name="Neafsey D."/>
            <person name="Birren B."/>
        </authorList>
    </citation>
    <scope>NUCLEOTIDE SEQUENCE [LARGE SCALE GENOMIC DNA]</scope>
    <source>
        <strain evidence="1 2">JM9A</strain>
    </source>
</reference>
<gene>
    <name evidence="1" type="ORF">BAU18_002056</name>
</gene>
<evidence type="ECO:0000313" key="2">
    <source>
        <dbReference type="Proteomes" id="UP001429357"/>
    </source>
</evidence>
<name>A0ABV0F5X3_9ENTE</name>
<dbReference type="RefSeq" id="WP_161869164.1">
    <property type="nucleotide sequence ID" value="NZ_MAEI02000001.1"/>
</dbReference>